<sequence>MGQKFSSSYLNCFPRNLTSKENLDSGEDQYIVGYGSLIKTESKNRMCENTGENIPVLITGFTRAWNCKGVSTSFSTTELFYNRMEVTHDNVSLLNSTAKLPSGKFWIYVTKPEFQELSSKKYPIIQSYVDTFLSGCLEMQQTHNVEKFTDNCTKTTAGWSNHWVNDRIFPRRPFVHEPNATKIDKLLDKHFPEEFKAIRIE</sequence>
<dbReference type="OrthoDB" id="544697at2759"/>
<organism evidence="1 2">
    <name type="scientific">Orchesella cincta</name>
    <name type="common">Springtail</name>
    <name type="synonym">Podura cincta</name>
    <dbReference type="NCBI Taxonomy" id="48709"/>
    <lineage>
        <taxon>Eukaryota</taxon>
        <taxon>Metazoa</taxon>
        <taxon>Ecdysozoa</taxon>
        <taxon>Arthropoda</taxon>
        <taxon>Hexapoda</taxon>
        <taxon>Collembola</taxon>
        <taxon>Entomobryomorpha</taxon>
        <taxon>Entomobryoidea</taxon>
        <taxon>Orchesellidae</taxon>
        <taxon>Orchesellinae</taxon>
        <taxon>Orchesella</taxon>
    </lineage>
</organism>
<gene>
    <name evidence="1" type="ORF">Ocin01_15339</name>
</gene>
<evidence type="ECO:0000313" key="2">
    <source>
        <dbReference type="Proteomes" id="UP000094527"/>
    </source>
</evidence>
<dbReference type="EMBL" id="LJIJ01001588">
    <property type="protein sequence ID" value="ODM91344.1"/>
    <property type="molecule type" value="Genomic_DNA"/>
</dbReference>
<dbReference type="Proteomes" id="UP000094527">
    <property type="component" value="Unassembled WGS sequence"/>
</dbReference>
<keyword evidence="2" id="KW-1185">Reference proteome</keyword>
<accession>A0A1D2MEN0</accession>
<reference evidence="1 2" key="1">
    <citation type="journal article" date="2016" name="Genome Biol. Evol.">
        <title>Gene Family Evolution Reflects Adaptation to Soil Environmental Stressors in the Genome of the Collembolan Orchesella cincta.</title>
        <authorList>
            <person name="Faddeeva-Vakhrusheva A."/>
            <person name="Derks M.F."/>
            <person name="Anvar S.Y."/>
            <person name="Agamennone V."/>
            <person name="Suring W."/>
            <person name="Smit S."/>
            <person name="van Straalen N.M."/>
            <person name="Roelofs D."/>
        </authorList>
    </citation>
    <scope>NUCLEOTIDE SEQUENCE [LARGE SCALE GENOMIC DNA]</scope>
    <source>
        <tissue evidence="1">Mixed pool</tissue>
    </source>
</reference>
<evidence type="ECO:0000313" key="1">
    <source>
        <dbReference type="EMBL" id="ODM91344.1"/>
    </source>
</evidence>
<comment type="caution">
    <text evidence="1">The sequence shown here is derived from an EMBL/GenBank/DDBJ whole genome shotgun (WGS) entry which is preliminary data.</text>
</comment>
<protein>
    <recommendedName>
        <fullName evidence="3">Gamma-glutamylcyclotransferase</fullName>
    </recommendedName>
</protein>
<dbReference type="AlphaFoldDB" id="A0A1D2MEN0"/>
<evidence type="ECO:0008006" key="3">
    <source>
        <dbReference type="Google" id="ProtNLM"/>
    </source>
</evidence>
<proteinExistence type="predicted"/>
<name>A0A1D2MEN0_ORCCI</name>